<accession>A0ABW9Y169</accession>
<evidence type="ECO:0000256" key="5">
    <source>
        <dbReference type="ARBA" id="ARBA00023136"/>
    </source>
</evidence>
<evidence type="ECO:0000256" key="4">
    <source>
        <dbReference type="ARBA" id="ARBA00022989"/>
    </source>
</evidence>
<keyword evidence="2" id="KW-1003">Cell membrane</keyword>
<feature type="transmembrane region" description="Helical" evidence="6">
    <location>
        <begin position="489"/>
        <end position="506"/>
    </location>
</feature>
<evidence type="ECO:0000313" key="10">
    <source>
        <dbReference type="Proteomes" id="UP001517376"/>
    </source>
</evidence>
<feature type="transmembrane region" description="Helical" evidence="6">
    <location>
        <begin position="253"/>
        <end position="272"/>
    </location>
</feature>
<dbReference type="InterPro" id="IPR004477">
    <property type="entry name" value="ComEC_N"/>
</dbReference>
<keyword evidence="10" id="KW-1185">Reference proteome</keyword>
<dbReference type="InterPro" id="IPR052159">
    <property type="entry name" value="Competence_DNA_uptake"/>
</dbReference>
<feature type="domain" description="DUF4131" evidence="8">
    <location>
        <begin position="40"/>
        <end position="188"/>
    </location>
</feature>
<dbReference type="Proteomes" id="UP001517376">
    <property type="component" value="Unassembled WGS sequence"/>
</dbReference>
<protein>
    <submittedName>
        <fullName evidence="9">DUF4131 domain-containing protein</fullName>
    </submittedName>
</protein>
<feature type="domain" description="ComEC/Rec2-related protein" evidence="7">
    <location>
        <begin position="230"/>
        <end position="507"/>
    </location>
</feature>
<feature type="transmembrane region" description="Helical" evidence="6">
    <location>
        <begin position="12"/>
        <end position="28"/>
    </location>
</feature>
<feature type="transmembrane region" description="Helical" evidence="6">
    <location>
        <begin position="334"/>
        <end position="351"/>
    </location>
</feature>
<keyword evidence="5 6" id="KW-0472">Membrane</keyword>
<proteinExistence type="predicted"/>
<evidence type="ECO:0000256" key="2">
    <source>
        <dbReference type="ARBA" id="ARBA00022475"/>
    </source>
</evidence>
<gene>
    <name evidence="9" type="ORF">GU920_00385</name>
</gene>
<evidence type="ECO:0000313" key="9">
    <source>
        <dbReference type="EMBL" id="NBE05984.1"/>
    </source>
</evidence>
<dbReference type="Pfam" id="PF03772">
    <property type="entry name" value="Competence"/>
    <property type="match status" value="1"/>
</dbReference>
<evidence type="ECO:0000256" key="1">
    <source>
        <dbReference type="ARBA" id="ARBA00004651"/>
    </source>
</evidence>
<feature type="transmembrane region" description="Helical" evidence="6">
    <location>
        <begin position="357"/>
        <end position="376"/>
    </location>
</feature>
<evidence type="ECO:0000256" key="6">
    <source>
        <dbReference type="SAM" id="Phobius"/>
    </source>
</evidence>
<dbReference type="PANTHER" id="PTHR30619:SF1">
    <property type="entry name" value="RECOMBINATION PROTEIN 2"/>
    <property type="match status" value="1"/>
</dbReference>
<feature type="transmembrane region" description="Helical" evidence="6">
    <location>
        <begin position="62"/>
        <end position="82"/>
    </location>
</feature>
<evidence type="ECO:0000259" key="7">
    <source>
        <dbReference type="Pfam" id="PF03772"/>
    </source>
</evidence>
<feature type="transmembrane region" description="Helical" evidence="6">
    <location>
        <begin position="40"/>
        <end position="56"/>
    </location>
</feature>
<dbReference type="PANTHER" id="PTHR30619">
    <property type="entry name" value="DNA INTERNALIZATION/COMPETENCE PROTEIN COMEC/REC2"/>
    <property type="match status" value="1"/>
</dbReference>
<comment type="caution">
    <text evidence="9">The sequence shown here is derived from an EMBL/GenBank/DDBJ whole genome shotgun (WGS) entry which is preliminary data.</text>
</comment>
<comment type="subcellular location">
    <subcellularLocation>
        <location evidence="1">Cell membrane</location>
        <topology evidence="1">Multi-pass membrane protein</topology>
    </subcellularLocation>
</comment>
<feature type="transmembrane region" description="Helical" evidence="6">
    <location>
        <begin position="431"/>
        <end position="453"/>
    </location>
</feature>
<keyword evidence="3 6" id="KW-0812">Transmembrane</keyword>
<evidence type="ECO:0000259" key="8">
    <source>
        <dbReference type="Pfam" id="PF13567"/>
    </source>
</evidence>
<dbReference type="NCBIfam" id="TIGR00360">
    <property type="entry name" value="ComEC_N-term"/>
    <property type="match status" value="1"/>
</dbReference>
<evidence type="ECO:0000256" key="3">
    <source>
        <dbReference type="ARBA" id="ARBA00022692"/>
    </source>
</evidence>
<dbReference type="EMBL" id="JAAATW010000001">
    <property type="protein sequence ID" value="NBE05984.1"/>
    <property type="molecule type" value="Genomic_DNA"/>
</dbReference>
<keyword evidence="4 6" id="KW-1133">Transmembrane helix</keyword>
<reference evidence="10" key="1">
    <citation type="submission" date="2020-01" db="EMBL/GenBank/DDBJ databases">
        <title>Sphingomonas sp. strain CSW-10.</title>
        <authorList>
            <person name="Chen W.-M."/>
        </authorList>
    </citation>
    <scope>NUCLEOTIDE SEQUENCE [LARGE SCALE GENOMIC DNA]</scope>
    <source>
        <strain evidence="10">CCP-1</strain>
    </source>
</reference>
<feature type="transmembrane region" description="Helical" evidence="6">
    <location>
        <begin position="388"/>
        <end position="411"/>
    </location>
</feature>
<dbReference type="Pfam" id="PF13567">
    <property type="entry name" value="DUF4131"/>
    <property type="match status" value="1"/>
</dbReference>
<feature type="transmembrane region" description="Helical" evidence="6">
    <location>
        <begin position="292"/>
        <end position="313"/>
    </location>
</feature>
<dbReference type="InterPro" id="IPR025405">
    <property type="entry name" value="DUF4131"/>
</dbReference>
<sequence>MATGLAELRGELFAFVPVGLGIGIGLWFQRPVEPGAGDYALALVGVALAVLLWRIWEPVQPFAVFAACILCGYLACGVRVALVAAPMLEGEWYGAVTGRIVGIDRSQSGALRLTLDRVWLEDVAPEATPARVRLSLQGDQRWLDPVPGSVVMATAFLSPPQGAVEPGAFDFRRMAFFDGLGAVGYTRVPVLLWQEPVAGEARIGRLRADLSAGIRAEIAGDPGAFAAGVLTGDRSGLSREAVEALRDSSLAHLLAISGMNMAFLIAFVFALLRYGLALIPPVALRVNSKKLAAAVSLGVAAFYLMLSGANVATERAFIMVAVMLVAVLLDRRAITLRSVAIAAVIVLLWQPEALLSPGFQMSFAATVALIAGFGLVSRRMEPGAAPRAVQFGLALVLSSVLGGVATAPYAAAHFNRFTDYGLLANLLTGPVMGLVVMPAGAVAGLLAPVGLHGLPLAVMELGCRWILYVAHEVAALEGAVTAIPAPPGAVLPILTLGLCWLVFWPGRLRWAGLTGVVGALVLWLGAARPAVLIGPGGIVGVMGPEGRAISAPRGAGFMVQNWLENDGDLASRAEAAARPGFVAGDGGMIFAIGAGEEGPLTGLVLRRGEVAATGACARHAVIVAAEALAMAGPCLQLGAAELAQSGTVAVVGVQGRFALRTTGGQARIWSPRGAAPALALPE</sequence>
<organism evidence="9 10">
    <name type="scientific">Paragemmobacter ruber</name>
    <dbReference type="NCBI Taxonomy" id="1985673"/>
    <lineage>
        <taxon>Bacteria</taxon>
        <taxon>Pseudomonadati</taxon>
        <taxon>Pseudomonadota</taxon>
        <taxon>Alphaproteobacteria</taxon>
        <taxon>Rhodobacterales</taxon>
        <taxon>Paracoccaceae</taxon>
        <taxon>Paragemmobacter</taxon>
    </lineage>
</organism>
<name>A0ABW9Y169_9RHOB</name>